<dbReference type="PANTHER" id="PTHR23051">
    <property type="entry name" value="SOLUTE CARRIER FAMILY 35, MEMBER F5"/>
    <property type="match status" value="1"/>
</dbReference>
<dbReference type="AlphaFoldDB" id="A0A9Q0ZSL2"/>
<evidence type="ECO:0000313" key="3">
    <source>
        <dbReference type="Proteomes" id="UP001151752"/>
    </source>
</evidence>
<dbReference type="GO" id="GO:0016020">
    <property type="term" value="C:membrane"/>
    <property type="evidence" value="ECO:0007669"/>
    <property type="project" value="TreeGrafter"/>
</dbReference>
<feature type="transmembrane region" description="Helical" evidence="1">
    <location>
        <begin position="39"/>
        <end position="56"/>
    </location>
</feature>
<evidence type="ECO:0000313" key="2">
    <source>
        <dbReference type="EMBL" id="KAJ6745304.1"/>
    </source>
</evidence>
<keyword evidence="1" id="KW-0472">Membrane</keyword>
<keyword evidence="3" id="KW-1185">Reference proteome</keyword>
<dbReference type="Proteomes" id="UP001151752">
    <property type="component" value="Chromosome 6"/>
</dbReference>
<proteinExistence type="predicted"/>
<feature type="transmembrane region" description="Helical" evidence="1">
    <location>
        <begin position="226"/>
        <end position="246"/>
    </location>
</feature>
<comment type="caution">
    <text evidence="2">The sequence shown here is derived from an EMBL/GenBank/DDBJ whole genome shotgun (WGS) entry which is preliminary data.</text>
</comment>
<name>A0A9Q0ZSL2_9ROSI</name>
<dbReference type="EMBL" id="JAPFFM010000009">
    <property type="protein sequence ID" value="KAJ6745304.1"/>
    <property type="molecule type" value="Genomic_DNA"/>
</dbReference>
<reference evidence="2" key="2">
    <citation type="journal article" date="2023" name="Int. J. Mol. Sci.">
        <title>De Novo Assembly and Annotation of 11 Diverse Shrub Willow (Salix) Genomes Reveals Novel Gene Organization in Sex-Linked Regions.</title>
        <authorList>
            <person name="Hyden B."/>
            <person name="Feng K."/>
            <person name="Yates T.B."/>
            <person name="Jawdy S."/>
            <person name="Cereghino C."/>
            <person name="Smart L.B."/>
            <person name="Muchero W."/>
        </authorList>
    </citation>
    <scope>NUCLEOTIDE SEQUENCE</scope>
    <source>
        <tissue evidence="2">Shoot tip</tissue>
    </source>
</reference>
<keyword evidence="1" id="KW-1133">Transmembrane helix</keyword>
<keyword evidence="1" id="KW-0812">Transmembrane</keyword>
<gene>
    <name evidence="2" type="ORF">OIU74_028065</name>
</gene>
<sequence>MGWKYKAGLVLISTVVIIWVTSAEVTQRIFEMYKQPFAITYLGVSLMVVYLPIALVKDWFCSLFHSGLSTNLYNDNAITGSTIGLNIPLRVNNMNDDLESDLSGCLITDKDIGEEGEGWPLNVKDEEDEPNLLQQNTELCSWEICKCSLYLAPIWFITEYFSNSALSNTSVASTTVLTSTSGLFTLFLGAVLGQETINFAKSVKTWAPDETLIFPETRRHSIIGDIFGIFSAISYSLFTVLLKKFAGSEGNKVDVQKCFGYIGLFTLLGLWWLLWPLNAAGD</sequence>
<reference evidence="2" key="1">
    <citation type="submission" date="2022-11" db="EMBL/GenBank/DDBJ databases">
        <authorList>
            <person name="Hyden B.L."/>
            <person name="Feng K."/>
            <person name="Yates T."/>
            <person name="Jawdy S."/>
            <person name="Smart L.B."/>
            <person name="Muchero W."/>
        </authorList>
    </citation>
    <scope>NUCLEOTIDE SEQUENCE</scope>
    <source>
        <tissue evidence="2">Shoot tip</tissue>
    </source>
</reference>
<organism evidence="2 3">
    <name type="scientific">Salix koriyanagi</name>
    <dbReference type="NCBI Taxonomy" id="2511006"/>
    <lineage>
        <taxon>Eukaryota</taxon>
        <taxon>Viridiplantae</taxon>
        <taxon>Streptophyta</taxon>
        <taxon>Embryophyta</taxon>
        <taxon>Tracheophyta</taxon>
        <taxon>Spermatophyta</taxon>
        <taxon>Magnoliopsida</taxon>
        <taxon>eudicotyledons</taxon>
        <taxon>Gunneridae</taxon>
        <taxon>Pentapetalae</taxon>
        <taxon>rosids</taxon>
        <taxon>fabids</taxon>
        <taxon>Malpighiales</taxon>
        <taxon>Salicaceae</taxon>
        <taxon>Saliceae</taxon>
        <taxon>Salix</taxon>
    </lineage>
</organism>
<feature type="transmembrane region" description="Helical" evidence="1">
    <location>
        <begin position="258"/>
        <end position="275"/>
    </location>
</feature>
<dbReference type="PANTHER" id="PTHR23051:SF9">
    <property type="entry name" value="EAMA DOMAIN-CONTAINING PROTEIN"/>
    <property type="match status" value="1"/>
</dbReference>
<feature type="transmembrane region" description="Helical" evidence="1">
    <location>
        <begin position="171"/>
        <end position="192"/>
    </location>
</feature>
<evidence type="ECO:0000256" key="1">
    <source>
        <dbReference type="SAM" id="Phobius"/>
    </source>
</evidence>
<accession>A0A9Q0ZSL2</accession>
<protein>
    <submittedName>
        <fullName evidence="2">THIAMINE-REPRESSIBLE MITOCHONDRIAL TRANSPORT PROTEIN THI74-LIKE ISOFORM X1</fullName>
    </submittedName>
</protein>